<reference evidence="1 2" key="1">
    <citation type="journal article" date="2012" name="J. Bacteriol.">
        <title>Draft Genome Sequence Determination for Cystic Fibrosis and Chronic Granulomatous Disease Burkholderia multivorans Isolates.</title>
        <authorList>
            <person name="Varga J.J."/>
            <person name="Losada L."/>
            <person name="Zelazny A.M."/>
            <person name="Brinkac L."/>
            <person name="Harkins D."/>
            <person name="Radune D."/>
            <person name="Hostetler J."/>
            <person name="Sampaio E.P."/>
            <person name="Ronning C.M."/>
            <person name="Nierman W.C."/>
            <person name="Greenberg D.E."/>
            <person name="Holland S.M."/>
            <person name="Goldberg J.B."/>
        </authorList>
    </citation>
    <scope>NUCLEOTIDE SEQUENCE [LARGE SCALE GENOMIC DNA]</scope>
    <source>
        <strain evidence="1 2">CGD2</strain>
    </source>
</reference>
<proteinExistence type="predicted"/>
<comment type="caution">
    <text evidence="1">The sequence shown here is derived from an EMBL/GenBank/DDBJ whole genome shotgun (WGS) entry which is preliminary data.</text>
</comment>
<name>B9BPE8_9BURK</name>
<gene>
    <name evidence="1" type="ORF">BURMUCGD2_6569</name>
</gene>
<dbReference type="EMBL" id="ACFC01000004">
    <property type="protein sequence ID" value="EEE07466.1"/>
    <property type="molecule type" value="Genomic_DNA"/>
</dbReference>
<dbReference type="AlphaFoldDB" id="B9BPE8"/>
<protein>
    <submittedName>
        <fullName evidence="1">Uncharacterized protein</fullName>
    </submittedName>
</protein>
<evidence type="ECO:0000313" key="2">
    <source>
        <dbReference type="Proteomes" id="UP000004535"/>
    </source>
</evidence>
<accession>B9BPE8</accession>
<evidence type="ECO:0000313" key="1">
    <source>
        <dbReference type="EMBL" id="EEE07466.1"/>
    </source>
</evidence>
<sequence>MSCGVSILRAGDRFDCPPNRDSQSEYSQLMNFGGTVDCTRASPKPLRNRVVKVWPGRFYVTRADRRTDRSCEERVRCRRRRPRGGRALRMQRTSIEG</sequence>
<organism evidence="1 2">
    <name type="scientific">Burkholderia multivorans CGD2</name>
    <dbReference type="NCBI Taxonomy" id="513052"/>
    <lineage>
        <taxon>Bacteria</taxon>
        <taxon>Pseudomonadati</taxon>
        <taxon>Pseudomonadota</taxon>
        <taxon>Betaproteobacteria</taxon>
        <taxon>Burkholderiales</taxon>
        <taxon>Burkholderiaceae</taxon>
        <taxon>Burkholderia</taxon>
        <taxon>Burkholderia cepacia complex</taxon>
    </lineage>
</organism>
<dbReference type="Proteomes" id="UP000004535">
    <property type="component" value="Unassembled WGS sequence"/>
</dbReference>